<evidence type="ECO:0000313" key="5">
    <source>
        <dbReference type="Proteomes" id="UP001148838"/>
    </source>
</evidence>
<feature type="compositionally biased region" description="Pro residues" evidence="1">
    <location>
        <begin position="605"/>
        <end position="637"/>
    </location>
</feature>
<dbReference type="EMBL" id="JAJSOF020000025">
    <property type="protein sequence ID" value="KAJ4434478.1"/>
    <property type="molecule type" value="Genomic_DNA"/>
</dbReference>
<gene>
    <name evidence="4" type="ORF">ANN_23040</name>
</gene>
<feature type="region of interest" description="Disordered" evidence="1">
    <location>
        <begin position="248"/>
        <end position="644"/>
    </location>
</feature>
<comment type="caution">
    <text evidence="4">The sequence shown here is derived from an EMBL/GenBank/DDBJ whole genome shotgun (WGS) entry which is preliminary data.</text>
</comment>
<feature type="compositionally biased region" description="Low complexity" evidence="1">
    <location>
        <begin position="351"/>
        <end position="373"/>
    </location>
</feature>
<feature type="compositionally biased region" description="Low complexity" evidence="1">
    <location>
        <begin position="395"/>
        <end position="412"/>
    </location>
</feature>
<dbReference type="Pfam" id="PF00078">
    <property type="entry name" value="RVT_1"/>
    <property type="match status" value="1"/>
</dbReference>
<feature type="signal peptide" evidence="2">
    <location>
        <begin position="1"/>
        <end position="18"/>
    </location>
</feature>
<evidence type="ECO:0000256" key="1">
    <source>
        <dbReference type="SAM" id="MobiDB-lite"/>
    </source>
</evidence>
<dbReference type="Proteomes" id="UP001148838">
    <property type="component" value="Unassembled WGS sequence"/>
</dbReference>
<reference evidence="4 5" key="1">
    <citation type="journal article" date="2022" name="Allergy">
        <title>Genome assembly and annotation of Periplaneta americana reveal a comprehensive cockroach allergen profile.</title>
        <authorList>
            <person name="Wang L."/>
            <person name="Xiong Q."/>
            <person name="Saelim N."/>
            <person name="Wang L."/>
            <person name="Nong W."/>
            <person name="Wan A.T."/>
            <person name="Shi M."/>
            <person name="Liu X."/>
            <person name="Cao Q."/>
            <person name="Hui J.H.L."/>
            <person name="Sookrung N."/>
            <person name="Leung T.F."/>
            <person name="Tungtrongchitr A."/>
            <person name="Tsui S.K.W."/>
        </authorList>
    </citation>
    <scope>NUCLEOTIDE SEQUENCE [LARGE SCALE GENOMIC DNA]</scope>
    <source>
        <strain evidence="4">PWHHKU_190912</strain>
    </source>
</reference>
<protein>
    <recommendedName>
        <fullName evidence="3">Reverse transcriptase domain-containing protein</fullName>
    </recommendedName>
</protein>
<feature type="chain" id="PRO_5045671579" description="Reverse transcriptase domain-containing protein" evidence="2">
    <location>
        <begin position="19"/>
        <end position="644"/>
    </location>
</feature>
<feature type="compositionally biased region" description="Polar residues" evidence="1">
    <location>
        <begin position="278"/>
        <end position="292"/>
    </location>
</feature>
<keyword evidence="2" id="KW-0732">Signal</keyword>
<evidence type="ECO:0000313" key="4">
    <source>
        <dbReference type="EMBL" id="KAJ4434478.1"/>
    </source>
</evidence>
<organism evidence="4 5">
    <name type="scientific">Periplaneta americana</name>
    <name type="common">American cockroach</name>
    <name type="synonym">Blatta americana</name>
    <dbReference type="NCBI Taxonomy" id="6978"/>
    <lineage>
        <taxon>Eukaryota</taxon>
        <taxon>Metazoa</taxon>
        <taxon>Ecdysozoa</taxon>
        <taxon>Arthropoda</taxon>
        <taxon>Hexapoda</taxon>
        <taxon>Insecta</taxon>
        <taxon>Pterygota</taxon>
        <taxon>Neoptera</taxon>
        <taxon>Polyneoptera</taxon>
        <taxon>Dictyoptera</taxon>
        <taxon>Blattodea</taxon>
        <taxon>Blattoidea</taxon>
        <taxon>Blattidae</taxon>
        <taxon>Blattinae</taxon>
        <taxon>Periplaneta</taxon>
    </lineage>
</organism>
<accession>A0ABQ8SKD2</accession>
<proteinExistence type="predicted"/>
<feature type="compositionally biased region" description="Polar residues" evidence="1">
    <location>
        <begin position="413"/>
        <end position="451"/>
    </location>
</feature>
<keyword evidence="5" id="KW-1185">Reference proteome</keyword>
<dbReference type="PROSITE" id="PS50878">
    <property type="entry name" value="RT_POL"/>
    <property type="match status" value="1"/>
</dbReference>
<dbReference type="PANTHER" id="PTHR47027">
    <property type="entry name" value="REVERSE TRANSCRIPTASE DOMAIN-CONTAINING PROTEIN"/>
    <property type="match status" value="1"/>
</dbReference>
<dbReference type="PANTHER" id="PTHR47027:SF29">
    <property type="entry name" value="C2H2-TYPE DOMAIN-CONTAINING PROTEIN"/>
    <property type="match status" value="1"/>
</dbReference>
<sequence>MGVTWLVILSCAVALAVAAPVSSEDSSSSSSEKVQNNRQGLELNGLHQLLVYADDVNMLGENPQTIRENTEILLEASKAIGLEVNPEKTKYMIMFRDQNILRNKNIKIGDLSFEEVKKFKYLGAIVTNINDTREEIKRRINMGNGCYYSVEKLLSSSLLSKNLKVIIYKTVILPVVLYGCETWTLTLREEQRLRVFENKVLRKIFGAKWDEVTGEWRKLHNTELHALESTTISASTLPGQVPQNPQITAVKTKRDAQGDTPVSSVDKQTLIRPAIPPASTTSNPAGTTAQSLQKRDAQGDSSVSSADKQTLLSPAIPPSSTTSNPAGTTTMSLQKRDAQGDYPVSSTDKQTLLSPVVTTATTTSNPTVTTTKSLQKRDAQGDYPVSSADKQSLLSPAVTTATTTSNPAVTTTQSLQKRQSETQTTVKPQADSVSSGSLTNPASPADSSSRVARTGEAQKPEPGTLPPDSPDNVQFTPKAKRDVDDTTTAAATTTPAVTTTKIYQKRGADAQEPVAVSKVSEPKTVLTPPDVSTTPNSRSARDVEGLGQPERYAYKTPTASPQKDEKQSLSTIPEVPQERSKRAASPQGFNSRNPGRPGDFGRPQPGRPLPGKPPGRPGPPPPPPGRPGNRPGFPPGRPGFGGRP</sequence>
<dbReference type="InterPro" id="IPR000477">
    <property type="entry name" value="RT_dom"/>
</dbReference>
<feature type="domain" description="Reverse transcriptase" evidence="3">
    <location>
        <begin position="1"/>
        <end position="126"/>
    </location>
</feature>
<feature type="compositionally biased region" description="Low complexity" evidence="1">
    <location>
        <begin position="486"/>
        <end position="500"/>
    </location>
</feature>
<name>A0ABQ8SKD2_PERAM</name>
<evidence type="ECO:0000256" key="2">
    <source>
        <dbReference type="SAM" id="SignalP"/>
    </source>
</evidence>
<feature type="compositionally biased region" description="Polar residues" evidence="1">
    <location>
        <begin position="299"/>
        <end position="333"/>
    </location>
</feature>
<evidence type="ECO:0000259" key="3">
    <source>
        <dbReference type="PROSITE" id="PS50878"/>
    </source>
</evidence>